<comment type="similarity">
    <text evidence="2">Belongs to the amino acid/polyamine transporter 2 family.</text>
</comment>
<evidence type="ECO:0000256" key="2">
    <source>
        <dbReference type="ARBA" id="ARBA00008066"/>
    </source>
</evidence>
<keyword evidence="3" id="KW-0813">Transport</keyword>
<evidence type="ECO:0000259" key="11">
    <source>
        <dbReference type="Pfam" id="PF01490"/>
    </source>
</evidence>
<keyword evidence="5 10" id="KW-0812">Transmembrane</keyword>
<feature type="region of interest" description="Disordered" evidence="9">
    <location>
        <begin position="198"/>
        <end position="221"/>
    </location>
</feature>
<sequence>MTRTRRVKPHPKDGGGGSATMFSSVTNLLNTITLCSIPDRGSSSFFALSQLTYPNAAVIFDAAIAIKCFGVGVSYMIIIGDLMPGVVEGFDSSATSIAYLMDRNFWITVFMLVIIPLSFLRRLDSLKYTSIIALVAIGYLIILVVYHFASDTLAPRDKIRVIQWGGPVEALASLPVIHPCRASVDAVLKWRPNAIAGAQGRTSSPNSRLLLPTTTRSDHGSSAPMSELRFAILTTILLVLAYTVALTVTSLERVLAYVGSTGSTAISFILPGLFYYKISDPDSIHHQRLLKEDDDALSVAASEDDHDDANNESGDGQLSESISSIRSGASGTNTKPKGHKSPWRWRTKWRWDMEHLDPVHLRRASLGLALYGFCVMLVCLVMNLVGTHAQ</sequence>
<dbReference type="GO" id="GO:0015194">
    <property type="term" value="F:L-serine transmembrane transporter activity"/>
    <property type="evidence" value="ECO:0007669"/>
    <property type="project" value="TreeGrafter"/>
</dbReference>
<keyword evidence="6" id="KW-0029">Amino-acid transport</keyword>
<dbReference type="PANTHER" id="PTHR22950">
    <property type="entry name" value="AMINO ACID TRANSPORTER"/>
    <property type="match status" value="1"/>
</dbReference>
<reference evidence="12 13" key="1">
    <citation type="submission" date="2023-10" db="EMBL/GenBank/DDBJ databases">
        <title>Draft genome sequence of Xylaria bambusicola isolate GMP-LS, the root and basal stem rot pathogen of sugarcane in Indonesia.</title>
        <authorList>
            <person name="Selvaraj P."/>
            <person name="Muralishankar V."/>
            <person name="Muruganantham S."/>
            <person name="Sp S."/>
            <person name="Haryani S."/>
            <person name="Lau K.J.X."/>
            <person name="Naqvi N.I."/>
        </authorList>
    </citation>
    <scope>NUCLEOTIDE SEQUENCE [LARGE SCALE GENOMIC DNA]</scope>
    <source>
        <strain evidence="12">GMP-LS</strain>
    </source>
</reference>
<dbReference type="PANTHER" id="PTHR22950:SF678">
    <property type="entry name" value="VACUOLAR AMINO ACID TRANSPORTER 5-RELATED"/>
    <property type="match status" value="1"/>
</dbReference>
<keyword evidence="7 10" id="KW-1133">Transmembrane helix</keyword>
<dbReference type="GO" id="GO:0005302">
    <property type="term" value="F:L-tyrosine transmembrane transporter activity"/>
    <property type="evidence" value="ECO:0007669"/>
    <property type="project" value="TreeGrafter"/>
</dbReference>
<accession>A0AAN7ZAH7</accession>
<comment type="caution">
    <text evidence="12">The sequence shown here is derived from an EMBL/GenBank/DDBJ whole genome shotgun (WGS) entry which is preliminary data.</text>
</comment>
<dbReference type="GO" id="GO:0015189">
    <property type="term" value="F:L-lysine transmembrane transporter activity"/>
    <property type="evidence" value="ECO:0007669"/>
    <property type="project" value="TreeGrafter"/>
</dbReference>
<evidence type="ECO:0000256" key="4">
    <source>
        <dbReference type="ARBA" id="ARBA00022554"/>
    </source>
</evidence>
<feature type="transmembrane region" description="Helical" evidence="10">
    <location>
        <begin position="230"/>
        <end position="248"/>
    </location>
</feature>
<dbReference type="GO" id="GO:0005290">
    <property type="term" value="F:L-histidine transmembrane transporter activity"/>
    <property type="evidence" value="ECO:0007669"/>
    <property type="project" value="TreeGrafter"/>
</dbReference>
<feature type="compositionally biased region" description="Low complexity" evidence="9">
    <location>
        <begin position="319"/>
        <end position="331"/>
    </location>
</feature>
<dbReference type="GO" id="GO:0061459">
    <property type="term" value="F:L-arginine transmembrane transporter activity"/>
    <property type="evidence" value="ECO:0007669"/>
    <property type="project" value="TreeGrafter"/>
</dbReference>
<name>A0AAN7ZAH7_9PEZI</name>
<dbReference type="AlphaFoldDB" id="A0AAN7ZAH7"/>
<dbReference type="Proteomes" id="UP001305414">
    <property type="component" value="Unassembled WGS sequence"/>
</dbReference>
<evidence type="ECO:0000313" key="13">
    <source>
        <dbReference type="Proteomes" id="UP001305414"/>
    </source>
</evidence>
<feature type="transmembrane region" description="Helical" evidence="10">
    <location>
        <begin position="368"/>
        <end position="386"/>
    </location>
</feature>
<comment type="subcellular location">
    <subcellularLocation>
        <location evidence="1">Vacuole membrane</location>
        <topology evidence="1">Multi-pass membrane protein</topology>
    </subcellularLocation>
</comment>
<keyword evidence="13" id="KW-1185">Reference proteome</keyword>
<feature type="region of interest" description="Disordered" evidence="9">
    <location>
        <begin position="300"/>
        <end position="342"/>
    </location>
</feature>
<gene>
    <name evidence="12" type="ORF">RRF57_011954</name>
</gene>
<feature type="domain" description="Amino acid transporter transmembrane" evidence="11">
    <location>
        <begin position="23"/>
        <end position="150"/>
    </location>
</feature>
<proteinExistence type="inferred from homology"/>
<evidence type="ECO:0000256" key="10">
    <source>
        <dbReference type="SAM" id="Phobius"/>
    </source>
</evidence>
<evidence type="ECO:0000256" key="5">
    <source>
        <dbReference type="ARBA" id="ARBA00022692"/>
    </source>
</evidence>
<feature type="compositionally biased region" description="Polar residues" evidence="9">
    <location>
        <begin position="200"/>
        <end position="215"/>
    </location>
</feature>
<feature type="transmembrane region" description="Helical" evidence="10">
    <location>
        <begin position="105"/>
        <end position="123"/>
    </location>
</feature>
<keyword evidence="4" id="KW-0926">Vacuole</keyword>
<organism evidence="12 13">
    <name type="scientific">Xylaria bambusicola</name>
    <dbReference type="NCBI Taxonomy" id="326684"/>
    <lineage>
        <taxon>Eukaryota</taxon>
        <taxon>Fungi</taxon>
        <taxon>Dikarya</taxon>
        <taxon>Ascomycota</taxon>
        <taxon>Pezizomycotina</taxon>
        <taxon>Sordariomycetes</taxon>
        <taxon>Xylariomycetidae</taxon>
        <taxon>Xylariales</taxon>
        <taxon>Xylariaceae</taxon>
        <taxon>Xylaria</taxon>
    </lineage>
</organism>
<protein>
    <recommendedName>
        <fullName evidence="11">Amino acid transporter transmembrane domain-containing protein</fullName>
    </recommendedName>
</protein>
<evidence type="ECO:0000256" key="6">
    <source>
        <dbReference type="ARBA" id="ARBA00022970"/>
    </source>
</evidence>
<feature type="transmembrane region" description="Helical" evidence="10">
    <location>
        <begin position="254"/>
        <end position="276"/>
    </location>
</feature>
<dbReference type="EMBL" id="JAWHQM010000065">
    <property type="protein sequence ID" value="KAK5636242.1"/>
    <property type="molecule type" value="Genomic_DNA"/>
</dbReference>
<keyword evidence="8 10" id="KW-0472">Membrane</keyword>
<feature type="domain" description="Amino acid transporter transmembrane" evidence="11">
    <location>
        <begin position="176"/>
        <end position="291"/>
    </location>
</feature>
<evidence type="ECO:0000256" key="3">
    <source>
        <dbReference type="ARBA" id="ARBA00022448"/>
    </source>
</evidence>
<dbReference type="GO" id="GO:0000329">
    <property type="term" value="C:fungal-type vacuole membrane"/>
    <property type="evidence" value="ECO:0007669"/>
    <property type="project" value="TreeGrafter"/>
</dbReference>
<evidence type="ECO:0000256" key="9">
    <source>
        <dbReference type="SAM" id="MobiDB-lite"/>
    </source>
</evidence>
<evidence type="ECO:0000256" key="7">
    <source>
        <dbReference type="ARBA" id="ARBA00022989"/>
    </source>
</evidence>
<dbReference type="InterPro" id="IPR013057">
    <property type="entry name" value="AA_transpt_TM"/>
</dbReference>
<evidence type="ECO:0000256" key="8">
    <source>
        <dbReference type="ARBA" id="ARBA00023136"/>
    </source>
</evidence>
<dbReference type="Pfam" id="PF01490">
    <property type="entry name" value="Aa_trans"/>
    <property type="match status" value="2"/>
</dbReference>
<evidence type="ECO:0000256" key="1">
    <source>
        <dbReference type="ARBA" id="ARBA00004128"/>
    </source>
</evidence>
<feature type="transmembrane region" description="Helical" evidence="10">
    <location>
        <begin position="129"/>
        <end position="149"/>
    </location>
</feature>
<evidence type="ECO:0000313" key="12">
    <source>
        <dbReference type="EMBL" id="KAK5636242.1"/>
    </source>
</evidence>
<dbReference type="GO" id="GO:0005313">
    <property type="term" value="F:L-glutamate transmembrane transporter activity"/>
    <property type="evidence" value="ECO:0007669"/>
    <property type="project" value="TreeGrafter"/>
</dbReference>